<feature type="transmembrane region" description="Helical" evidence="3">
    <location>
        <begin position="133"/>
        <end position="150"/>
    </location>
</feature>
<dbReference type="Gene3D" id="1.25.40.10">
    <property type="entry name" value="Tetratricopeptide repeat domain"/>
    <property type="match status" value="1"/>
</dbReference>
<protein>
    <submittedName>
        <fullName evidence="5">Winged helix-turn-helix domain-containing protein</fullName>
    </submittedName>
</protein>
<feature type="DNA-binding region" description="OmpR/PhoB-type" evidence="2">
    <location>
        <begin position="1"/>
        <end position="94"/>
    </location>
</feature>
<evidence type="ECO:0000259" key="4">
    <source>
        <dbReference type="PROSITE" id="PS51755"/>
    </source>
</evidence>
<dbReference type="InterPro" id="IPR016032">
    <property type="entry name" value="Sig_transdc_resp-reg_C-effctor"/>
</dbReference>
<keyword evidence="3" id="KW-0472">Membrane</keyword>
<comment type="caution">
    <text evidence="5">The sequence shown here is derived from an EMBL/GenBank/DDBJ whole genome shotgun (WGS) entry which is preliminary data.</text>
</comment>
<name>A0ABV7FU09_9ALTE</name>
<dbReference type="PROSITE" id="PS51755">
    <property type="entry name" value="OMPR_PHOB"/>
    <property type="match status" value="1"/>
</dbReference>
<evidence type="ECO:0000313" key="5">
    <source>
        <dbReference type="EMBL" id="MFC3122751.1"/>
    </source>
</evidence>
<dbReference type="SMART" id="SM00862">
    <property type="entry name" value="Trans_reg_C"/>
    <property type="match status" value="1"/>
</dbReference>
<dbReference type="EMBL" id="JBHRSW010000029">
    <property type="protein sequence ID" value="MFC3122751.1"/>
    <property type="molecule type" value="Genomic_DNA"/>
</dbReference>
<dbReference type="Gene3D" id="1.10.10.10">
    <property type="entry name" value="Winged helix-like DNA-binding domain superfamily/Winged helix DNA-binding domain"/>
    <property type="match status" value="1"/>
</dbReference>
<dbReference type="SUPFAM" id="SSF46894">
    <property type="entry name" value="C-terminal effector domain of the bipartite response regulators"/>
    <property type="match status" value="1"/>
</dbReference>
<sequence length="631" mass="72088">MQYQINDYLFDDETFMLFKHGGEVVHFRKNEAILLKFFLQNTDQTLSKAQILDAVWEGKAVSEQVVFQNISHLRALFGNGAIKTYPKKGYKWTLAFEKRAAAPPNTPVQDEPLIDFSNDNHGKSLSKRTSNTLLAMMFATIAVLAIYYLFPAKNIAISYSEKVSLLPIIVGSTLENNTATKEVTEKLWHPIQKQGQYQVLEDLHTTKYQNIFSAPREHYNLLKDKHQHAYLVAIALEQHHSAYSARLLLINNNTHWQSNTTDTNLEGLHDKLGKQLQALLSTKLLEVEPTDTLSTSTILSLIHKTLPEDLTVLYRLAESLNQSGQAHKAKLMSAELLEKANATENEPFQAMAYFQMAKSLTHLGHLEQAKSLLDDAHAIFSQYSYYPSLIAVAHARLGIAFANGFDYYEIKNALLQAIEAAQRVNDPIQEFSDTLQMSHIAGNLQKDEDHSFFINQAKHLLSQHQLSDIELARYHVYAGIHEDHPTISENHLRQALLLFPKDFEDETLELGRTKLIEQLLSEERWQEAIDTLDKVPTKTSKQQLGFAKVYASQQIWQRAEQHALDAFKIASINNQLATALDSALFLANFYDQHNQQEQKVWYLEFIKREYKSQKFWGSYNIAELQKLGVNI</sequence>
<dbReference type="InterPro" id="IPR036388">
    <property type="entry name" value="WH-like_DNA-bd_sf"/>
</dbReference>
<accession>A0ABV7FU09</accession>
<dbReference type="InterPro" id="IPR011990">
    <property type="entry name" value="TPR-like_helical_dom_sf"/>
</dbReference>
<keyword evidence="1 2" id="KW-0238">DNA-binding</keyword>
<dbReference type="RefSeq" id="WP_376920873.1">
    <property type="nucleotide sequence ID" value="NZ_JBHRSW010000029.1"/>
</dbReference>
<gene>
    <name evidence="5" type="ORF">ACFOHL_14090</name>
</gene>
<evidence type="ECO:0000256" key="3">
    <source>
        <dbReference type="SAM" id="Phobius"/>
    </source>
</evidence>
<evidence type="ECO:0000256" key="1">
    <source>
        <dbReference type="ARBA" id="ARBA00023125"/>
    </source>
</evidence>
<dbReference type="Proteomes" id="UP001595478">
    <property type="component" value="Unassembled WGS sequence"/>
</dbReference>
<dbReference type="CDD" id="cd00383">
    <property type="entry name" value="trans_reg_C"/>
    <property type="match status" value="1"/>
</dbReference>
<reference evidence="6" key="1">
    <citation type="journal article" date="2019" name="Int. J. Syst. Evol. Microbiol.">
        <title>The Global Catalogue of Microorganisms (GCM) 10K type strain sequencing project: providing services to taxonomists for standard genome sequencing and annotation.</title>
        <authorList>
            <consortium name="The Broad Institute Genomics Platform"/>
            <consortium name="The Broad Institute Genome Sequencing Center for Infectious Disease"/>
            <person name="Wu L."/>
            <person name="Ma J."/>
        </authorList>
    </citation>
    <scope>NUCLEOTIDE SEQUENCE [LARGE SCALE GENOMIC DNA]</scope>
    <source>
        <strain evidence="6">KCTC 52473</strain>
    </source>
</reference>
<evidence type="ECO:0000256" key="2">
    <source>
        <dbReference type="PROSITE-ProRule" id="PRU01091"/>
    </source>
</evidence>
<evidence type="ECO:0000313" key="6">
    <source>
        <dbReference type="Proteomes" id="UP001595478"/>
    </source>
</evidence>
<keyword evidence="3" id="KW-0812">Transmembrane</keyword>
<organism evidence="5 6">
    <name type="scientific">Agaribacter flavus</name>
    <dbReference type="NCBI Taxonomy" id="1902781"/>
    <lineage>
        <taxon>Bacteria</taxon>
        <taxon>Pseudomonadati</taxon>
        <taxon>Pseudomonadota</taxon>
        <taxon>Gammaproteobacteria</taxon>
        <taxon>Alteromonadales</taxon>
        <taxon>Alteromonadaceae</taxon>
        <taxon>Agaribacter</taxon>
    </lineage>
</organism>
<dbReference type="SUPFAM" id="SSF48452">
    <property type="entry name" value="TPR-like"/>
    <property type="match status" value="1"/>
</dbReference>
<keyword evidence="3" id="KW-1133">Transmembrane helix</keyword>
<dbReference type="Pfam" id="PF00486">
    <property type="entry name" value="Trans_reg_C"/>
    <property type="match status" value="1"/>
</dbReference>
<feature type="domain" description="OmpR/PhoB-type" evidence="4">
    <location>
        <begin position="1"/>
        <end position="94"/>
    </location>
</feature>
<proteinExistence type="predicted"/>
<dbReference type="InterPro" id="IPR001867">
    <property type="entry name" value="OmpR/PhoB-type_DNA-bd"/>
</dbReference>
<keyword evidence="6" id="KW-1185">Reference proteome</keyword>